<protein>
    <recommendedName>
        <fullName evidence="5">Lipoprotein</fullName>
    </recommendedName>
</protein>
<evidence type="ECO:0000313" key="4">
    <source>
        <dbReference type="Proteomes" id="UP000283627"/>
    </source>
</evidence>
<organism evidence="3 4">
    <name type="scientific">Pseudomonas frederiksbergensis</name>
    <dbReference type="NCBI Taxonomy" id="104087"/>
    <lineage>
        <taxon>Bacteria</taxon>
        <taxon>Pseudomonadati</taxon>
        <taxon>Pseudomonadota</taxon>
        <taxon>Gammaproteobacteria</taxon>
        <taxon>Pseudomonadales</taxon>
        <taxon>Pseudomonadaceae</taxon>
        <taxon>Pseudomonas</taxon>
    </lineage>
</organism>
<evidence type="ECO:0000256" key="2">
    <source>
        <dbReference type="SAM" id="SignalP"/>
    </source>
</evidence>
<comment type="caution">
    <text evidence="3">The sequence shown here is derived from an EMBL/GenBank/DDBJ whole genome shotgun (WGS) entry which is preliminary data.</text>
</comment>
<name>A0A423KG81_9PSED</name>
<proteinExistence type="predicted"/>
<evidence type="ECO:0000256" key="1">
    <source>
        <dbReference type="SAM" id="MobiDB-lite"/>
    </source>
</evidence>
<dbReference type="RefSeq" id="WP_123408290.1">
    <property type="nucleotide sequence ID" value="NZ_MOBP01000012.1"/>
</dbReference>
<feature type="chain" id="PRO_5019010803" description="Lipoprotein" evidence="2">
    <location>
        <begin position="19"/>
        <end position="82"/>
    </location>
</feature>
<accession>A0A423KG81</accession>
<evidence type="ECO:0008006" key="5">
    <source>
        <dbReference type="Google" id="ProtNLM"/>
    </source>
</evidence>
<gene>
    <name evidence="3" type="ORF">BK665_18355</name>
</gene>
<feature type="signal peptide" evidence="2">
    <location>
        <begin position="1"/>
        <end position="18"/>
    </location>
</feature>
<keyword evidence="2" id="KW-0732">Signal</keyword>
<feature type="region of interest" description="Disordered" evidence="1">
    <location>
        <begin position="62"/>
        <end position="82"/>
    </location>
</feature>
<reference evidence="3 4" key="1">
    <citation type="submission" date="2016-10" db="EMBL/GenBank/DDBJ databases">
        <title>Comparative genome analysis of multiple Pseudomonas spp. focuses on biocontrol and plant growth promoting traits.</title>
        <authorList>
            <person name="Tao X.-Y."/>
            <person name="Taylor C.G."/>
        </authorList>
    </citation>
    <scope>NUCLEOTIDE SEQUENCE [LARGE SCALE GENOMIC DNA]</scope>
    <source>
        <strain evidence="3 4">39A2</strain>
    </source>
</reference>
<evidence type="ECO:0000313" key="3">
    <source>
        <dbReference type="EMBL" id="RON51826.1"/>
    </source>
</evidence>
<dbReference type="EMBL" id="MOBP01000012">
    <property type="protein sequence ID" value="RON51826.1"/>
    <property type="molecule type" value="Genomic_DNA"/>
</dbReference>
<dbReference type="Proteomes" id="UP000283627">
    <property type="component" value="Unassembled WGS sequence"/>
</dbReference>
<dbReference type="AlphaFoldDB" id="A0A423KG81"/>
<sequence length="82" mass="9043">MKTLLLALFVTLPLVGCANDPATMAQWAQFANGMAGVASQQQTNQEAAFYYRQDQLARAQQAQQLQQISDKMPPSPNSAGWW</sequence>